<dbReference type="InterPro" id="IPR031381">
    <property type="entry name" value="YtcA"/>
</dbReference>
<evidence type="ECO:0000256" key="2">
    <source>
        <dbReference type="ARBA" id="ARBA00008208"/>
    </source>
</evidence>
<comment type="subcellular location">
    <subcellularLocation>
        <location evidence="1">Membrane</location>
        <topology evidence="1">Multi-pass membrane protein</topology>
    </subcellularLocation>
</comment>
<keyword evidence="5 11" id="KW-0812">Transmembrane</keyword>
<evidence type="ECO:0000256" key="4">
    <source>
        <dbReference type="ARBA" id="ARBA00022475"/>
    </source>
</evidence>
<name>A0A6L6QC49_9BURK</name>
<feature type="transmembrane region" description="Helical" evidence="11">
    <location>
        <begin position="45"/>
        <end position="66"/>
    </location>
</feature>
<feature type="transmembrane region" description="Helical" evidence="11">
    <location>
        <begin position="12"/>
        <end position="33"/>
    </location>
</feature>
<evidence type="ECO:0000313" key="12">
    <source>
        <dbReference type="EMBL" id="MTW09346.1"/>
    </source>
</evidence>
<evidence type="ECO:0000256" key="3">
    <source>
        <dbReference type="ARBA" id="ARBA00021237"/>
    </source>
</evidence>
<keyword evidence="6" id="KW-0732">Signal</keyword>
<evidence type="ECO:0000256" key="5">
    <source>
        <dbReference type="ARBA" id="ARBA00022692"/>
    </source>
</evidence>
<evidence type="ECO:0000256" key="8">
    <source>
        <dbReference type="ARBA" id="ARBA00023136"/>
    </source>
</evidence>
<proteinExistence type="inferred from homology"/>
<dbReference type="GO" id="GO:0016020">
    <property type="term" value="C:membrane"/>
    <property type="evidence" value="ECO:0007669"/>
    <property type="project" value="UniProtKB-SubCell"/>
</dbReference>
<dbReference type="Proteomes" id="UP000472320">
    <property type="component" value="Unassembled WGS sequence"/>
</dbReference>
<evidence type="ECO:0000313" key="13">
    <source>
        <dbReference type="Proteomes" id="UP000472320"/>
    </source>
</evidence>
<keyword evidence="13" id="KW-1185">Reference proteome</keyword>
<sequence>MEPSINVLGAYFPDWLFCMAGATVLCFLLHAVLEARGWLAGAPAHLLALGYPALATVLSLSAWLVFFQH</sequence>
<dbReference type="AlphaFoldDB" id="A0A6L6QC49"/>
<evidence type="ECO:0000256" key="10">
    <source>
        <dbReference type="ARBA" id="ARBA00023288"/>
    </source>
</evidence>
<reference evidence="12 13" key="1">
    <citation type="submission" date="2019-11" db="EMBL/GenBank/DDBJ databases">
        <title>Type strains purchased from KCTC, JCM and DSMZ.</title>
        <authorList>
            <person name="Lu H."/>
        </authorList>
    </citation>
    <scope>NUCLEOTIDE SEQUENCE [LARGE SCALE GENOMIC DNA]</scope>
    <source>
        <strain evidence="12 13">JCM 31587</strain>
    </source>
</reference>
<organism evidence="12 13">
    <name type="scientific">Massilia eburnea</name>
    <dbReference type="NCBI Taxonomy" id="1776165"/>
    <lineage>
        <taxon>Bacteria</taxon>
        <taxon>Pseudomonadati</taxon>
        <taxon>Pseudomonadota</taxon>
        <taxon>Betaproteobacteria</taxon>
        <taxon>Burkholderiales</taxon>
        <taxon>Oxalobacteraceae</taxon>
        <taxon>Telluria group</taxon>
        <taxon>Massilia</taxon>
    </lineage>
</organism>
<evidence type="ECO:0000256" key="11">
    <source>
        <dbReference type="SAM" id="Phobius"/>
    </source>
</evidence>
<evidence type="ECO:0000256" key="7">
    <source>
        <dbReference type="ARBA" id="ARBA00022989"/>
    </source>
</evidence>
<dbReference type="EMBL" id="WNKX01000001">
    <property type="protein sequence ID" value="MTW09346.1"/>
    <property type="molecule type" value="Genomic_DNA"/>
</dbReference>
<comment type="similarity">
    <text evidence="2">Belongs to the YtcA family.</text>
</comment>
<keyword evidence="7 11" id="KW-1133">Transmembrane helix</keyword>
<keyword evidence="9" id="KW-0564">Palmitate</keyword>
<dbReference type="Pfam" id="PF17090">
    <property type="entry name" value="Ytca"/>
    <property type="match status" value="1"/>
</dbReference>
<keyword evidence="8 11" id="KW-0472">Membrane</keyword>
<evidence type="ECO:0000256" key="9">
    <source>
        <dbReference type="ARBA" id="ARBA00023139"/>
    </source>
</evidence>
<keyword evidence="4" id="KW-1003">Cell membrane</keyword>
<keyword evidence="10" id="KW-0449">Lipoprotein</keyword>
<protein>
    <recommendedName>
        <fullName evidence="3">Uncharacterized protein YtcA</fullName>
    </recommendedName>
</protein>
<dbReference type="RefSeq" id="WP_155452314.1">
    <property type="nucleotide sequence ID" value="NZ_WNKX01000001.1"/>
</dbReference>
<comment type="caution">
    <text evidence="12">The sequence shown here is derived from an EMBL/GenBank/DDBJ whole genome shotgun (WGS) entry which is preliminary data.</text>
</comment>
<evidence type="ECO:0000256" key="1">
    <source>
        <dbReference type="ARBA" id="ARBA00004141"/>
    </source>
</evidence>
<accession>A0A6L6QC49</accession>
<dbReference type="OrthoDB" id="123105at2"/>
<gene>
    <name evidence="12" type="ORF">GM658_01925</name>
</gene>
<evidence type="ECO:0000256" key="6">
    <source>
        <dbReference type="ARBA" id="ARBA00022729"/>
    </source>
</evidence>